<dbReference type="SUPFAM" id="SSF55347">
    <property type="entry name" value="Glyceraldehyde-3-phosphate dehydrogenase-like, C-terminal domain"/>
    <property type="match status" value="1"/>
</dbReference>
<dbReference type="InterPro" id="IPR000683">
    <property type="entry name" value="Gfo/Idh/MocA-like_OxRdtase_N"/>
</dbReference>
<protein>
    <submittedName>
        <fullName evidence="3">Oxidoreductase</fullName>
    </submittedName>
</protein>
<organism evidence="3 4">
    <name type="scientific">Pseudomonas chlororaphis</name>
    <dbReference type="NCBI Taxonomy" id="587753"/>
    <lineage>
        <taxon>Bacteria</taxon>
        <taxon>Pseudomonadati</taxon>
        <taxon>Pseudomonadota</taxon>
        <taxon>Gammaproteobacteria</taxon>
        <taxon>Pseudomonadales</taxon>
        <taxon>Pseudomonadaceae</taxon>
        <taxon>Pseudomonas</taxon>
    </lineage>
</organism>
<evidence type="ECO:0000313" key="3">
    <source>
        <dbReference type="EMBL" id="KHA73214.1"/>
    </source>
</evidence>
<proteinExistence type="predicted"/>
<dbReference type="AlphaFoldDB" id="A0A0A6DF74"/>
<dbReference type="Proteomes" id="UP000030564">
    <property type="component" value="Unassembled WGS sequence"/>
</dbReference>
<dbReference type="InterPro" id="IPR036291">
    <property type="entry name" value="NAD(P)-bd_dom_sf"/>
</dbReference>
<reference evidence="3 4" key="1">
    <citation type="submission" date="2014-10" db="EMBL/GenBank/DDBJ databases">
        <title>Draft genome sequence of Pseudomonas chlororaphis EA105.</title>
        <authorList>
            <person name="McCully L.M."/>
            <person name="Bitzer A.S."/>
            <person name="Spence C."/>
            <person name="Bais H."/>
            <person name="Silby M.W."/>
        </authorList>
    </citation>
    <scope>NUCLEOTIDE SEQUENCE [LARGE SCALE GENOMIC DNA]</scope>
    <source>
        <strain evidence="3 4">EA105</strain>
    </source>
</reference>
<dbReference type="EMBL" id="JSFK01000006">
    <property type="protein sequence ID" value="KHA73214.1"/>
    <property type="molecule type" value="Genomic_DNA"/>
</dbReference>
<name>A0A0A6DF74_9PSED</name>
<accession>A0A0A6DF74</accession>
<evidence type="ECO:0000259" key="1">
    <source>
        <dbReference type="Pfam" id="PF01408"/>
    </source>
</evidence>
<dbReference type="SUPFAM" id="SSF51735">
    <property type="entry name" value="NAD(P)-binding Rossmann-fold domains"/>
    <property type="match status" value="1"/>
</dbReference>
<dbReference type="InterPro" id="IPR055170">
    <property type="entry name" value="GFO_IDH_MocA-like_dom"/>
</dbReference>
<dbReference type="PATRIC" id="fig|587753.9.peg.5409"/>
<dbReference type="InterPro" id="IPR051450">
    <property type="entry name" value="Gfo/Idh/MocA_Oxidoreductases"/>
</dbReference>
<dbReference type="Gene3D" id="3.30.360.10">
    <property type="entry name" value="Dihydrodipicolinate Reductase, domain 2"/>
    <property type="match status" value="1"/>
</dbReference>
<sequence>MNSPLRIALIGAGNMGQQHYRHLQTLSEATLCAVADPGPQATGLAAKWGVRHFADHRQMLELIRPDAVIVANPNNQHVSTALDCLAAGVPVLLEKPVGVHLDEARELVAAVKSSGVPVLVGHHRRHNPLIVRAHELVQSGALGRLTTVTALFQLRKPDSYFEIPWRREPGAGMLLTNLIHDLDLLRHLCGEVRSVQAITDNAVRGFANEDSAAVLLQFEGGTLGTLSGSDAVAAPWSWELDSGENPVYPRQAGQPCYLLAGTAGALSIPQLKRWHYAADQVDAGWHEPLLMVEESYSGDDALRLQLQHFVRVARREVEPLVSAADAARTLALIEAIREAAATGRTCSPALIEA</sequence>
<dbReference type="Pfam" id="PF01408">
    <property type="entry name" value="GFO_IDH_MocA"/>
    <property type="match status" value="1"/>
</dbReference>
<comment type="caution">
    <text evidence="3">The sequence shown here is derived from an EMBL/GenBank/DDBJ whole genome shotgun (WGS) entry which is preliminary data.</text>
</comment>
<dbReference type="GO" id="GO:0000166">
    <property type="term" value="F:nucleotide binding"/>
    <property type="evidence" value="ECO:0007669"/>
    <property type="project" value="InterPro"/>
</dbReference>
<dbReference type="Gene3D" id="3.40.50.720">
    <property type="entry name" value="NAD(P)-binding Rossmann-like Domain"/>
    <property type="match status" value="1"/>
</dbReference>
<evidence type="ECO:0000259" key="2">
    <source>
        <dbReference type="Pfam" id="PF22725"/>
    </source>
</evidence>
<gene>
    <name evidence="3" type="ORF">NZ35_10850</name>
</gene>
<feature type="domain" description="GFO/IDH/MocA-like oxidoreductase" evidence="2">
    <location>
        <begin position="131"/>
        <end position="241"/>
    </location>
</feature>
<dbReference type="PANTHER" id="PTHR43377">
    <property type="entry name" value="BILIVERDIN REDUCTASE A"/>
    <property type="match status" value="1"/>
</dbReference>
<dbReference type="OrthoDB" id="9774191at2"/>
<feature type="domain" description="Gfo/Idh/MocA-like oxidoreductase N-terminal" evidence="1">
    <location>
        <begin position="5"/>
        <end position="122"/>
    </location>
</feature>
<dbReference type="Pfam" id="PF22725">
    <property type="entry name" value="GFO_IDH_MocA_C3"/>
    <property type="match status" value="1"/>
</dbReference>
<evidence type="ECO:0000313" key="4">
    <source>
        <dbReference type="Proteomes" id="UP000030564"/>
    </source>
</evidence>
<dbReference type="PANTHER" id="PTHR43377:SF8">
    <property type="entry name" value="BLR3664 PROTEIN"/>
    <property type="match status" value="1"/>
</dbReference>